<evidence type="ECO:0000256" key="3">
    <source>
        <dbReference type="PIRSR" id="PIRSR000390-2"/>
    </source>
</evidence>
<dbReference type="Gene3D" id="3.40.640.10">
    <property type="entry name" value="Type I PLP-dependent aspartate aminotransferase-like (Major domain)"/>
    <property type="match status" value="1"/>
</dbReference>
<dbReference type="InterPro" id="IPR015424">
    <property type="entry name" value="PyrdxlP-dep_Trfase"/>
</dbReference>
<evidence type="ECO:0000256" key="2">
    <source>
        <dbReference type="PIRSR" id="PIRSR000390-1"/>
    </source>
</evidence>
<dbReference type="Pfam" id="PF01041">
    <property type="entry name" value="DegT_DnrJ_EryC1"/>
    <property type="match status" value="1"/>
</dbReference>
<evidence type="ECO:0000256" key="1">
    <source>
        <dbReference type="ARBA" id="ARBA00037999"/>
    </source>
</evidence>
<dbReference type="PIRSF" id="PIRSF000390">
    <property type="entry name" value="PLP_StrS"/>
    <property type="match status" value="1"/>
</dbReference>
<dbReference type="InterPro" id="IPR012749">
    <property type="entry name" value="WecE-like"/>
</dbReference>
<dbReference type="PANTHER" id="PTHR30244">
    <property type="entry name" value="TRANSAMINASE"/>
    <property type="match status" value="1"/>
</dbReference>
<keyword evidence="5" id="KW-0808">Transferase</keyword>
<dbReference type="InterPro" id="IPR015422">
    <property type="entry name" value="PyrdxlP-dep_Trfase_small"/>
</dbReference>
<keyword evidence="5" id="KW-0032">Aminotransferase</keyword>
<dbReference type="GO" id="GO:0000271">
    <property type="term" value="P:polysaccharide biosynthetic process"/>
    <property type="evidence" value="ECO:0007669"/>
    <property type="project" value="TreeGrafter"/>
</dbReference>
<name>A0A653AAC8_9BACT</name>
<feature type="modified residue" description="N6-(pyridoxal phosphate)lysine" evidence="3">
    <location>
        <position position="190"/>
    </location>
</feature>
<reference evidence="5" key="1">
    <citation type="submission" date="2018-07" db="EMBL/GenBank/DDBJ databases">
        <authorList>
            <consortium name="Genoscope - CEA"/>
            <person name="William W."/>
        </authorList>
    </citation>
    <scope>NUCLEOTIDE SEQUENCE</scope>
    <source>
        <strain evidence="5">IK1</strain>
    </source>
</reference>
<dbReference type="NCBIfam" id="NF008687">
    <property type="entry name" value="PRK11706.1"/>
    <property type="match status" value="1"/>
</dbReference>
<organism evidence="5">
    <name type="scientific">uncultured Paludibacter sp</name>
    <dbReference type="NCBI Taxonomy" id="497635"/>
    <lineage>
        <taxon>Bacteria</taxon>
        <taxon>Pseudomonadati</taxon>
        <taxon>Bacteroidota</taxon>
        <taxon>Bacteroidia</taxon>
        <taxon>Bacteroidales</taxon>
        <taxon>Paludibacteraceae</taxon>
        <taxon>Paludibacter</taxon>
        <taxon>environmental samples</taxon>
    </lineage>
</organism>
<dbReference type="SUPFAM" id="SSF53383">
    <property type="entry name" value="PLP-dependent transferases"/>
    <property type="match status" value="1"/>
</dbReference>
<dbReference type="AlphaFoldDB" id="A0A653AAC8"/>
<evidence type="ECO:0000313" key="5">
    <source>
        <dbReference type="EMBL" id="VBB44612.1"/>
    </source>
</evidence>
<dbReference type="GO" id="GO:0030170">
    <property type="term" value="F:pyridoxal phosphate binding"/>
    <property type="evidence" value="ECO:0007669"/>
    <property type="project" value="TreeGrafter"/>
</dbReference>
<sequence>MIPFNKPYLTGKETEYIKQAVETGKISGNGVFTKKCQQYFEEKYGFGKCLLTTSCTDALEMAAILCDIQPGDEVIIPSYTFVSTALAFVRQGAKIIFADSCENNPNIDVYKIESLITPKTKVIVPVHYAGIACDMDKIMDLADKYHLLVVEDAAQAIDSFYCDTLQAVIGKPSALGSIGHLAAFSFHETKNIISGEGGMLAINDERFYRRAEIIWEKGTNRAEFFRGEVNKYGWVDTGSSFLPSEVIASFLWAQLENMDDIQKKRKRLWSAYHRGLKSLADKGFFTLPDIPDYATNNAHMFYLVCNSLEKRTKLIRYLKEKDILAVFHYLSLHTSDYYKEKHDGRDLPNCEHFADCLVRLPLFYELEESKLDGIVKIINSFFE</sequence>
<dbReference type="GO" id="GO:0019180">
    <property type="term" value="F:dTDP-4-amino-4,6-dideoxygalactose transaminase activity"/>
    <property type="evidence" value="ECO:0007669"/>
    <property type="project" value="TreeGrafter"/>
</dbReference>
<feature type="active site" description="Proton acceptor" evidence="2">
    <location>
        <position position="190"/>
    </location>
</feature>
<keyword evidence="3 4" id="KW-0663">Pyridoxal phosphate</keyword>
<dbReference type="CDD" id="cd00616">
    <property type="entry name" value="AHBA_syn"/>
    <property type="match status" value="1"/>
</dbReference>
<proteinExistence type="inferred from homology"/>
<dbReference type="InterPro" id="IPR015421">
    <property type="entry name" value="PyrdxlP-dep_Trfase_major"/>
</dbReference>
<gene>
    <name evidence="5" type="primary">rffA</name>
    <name evidence="5" type="ORF">TRIP_D260026</name>
</gene>
<dbReference type="EMBL" id="UPXZ01000019">
    <property type="protein sequence ID" value="VBB44612.1"/>
    <property type="molecule type" value="Genomic_DNA"/>
</dbReference>
<protein>
    <submittedName>
        <fullName evidence="5">TDP-4-oxo-6-deoxy-D-glucose transaminase</fullName>
        <ecNumber evidence="5">2.6.1.-</ecNumber>
    </submittedName>
</protein>
<dbReference type="EC" id="2.6.1.-" evidence="5"/>
<dbReference type="Gene3D" id="3.90.1150.10">
    <property type="entry name" value="Aspartate Aminotransferase, domain 1"/>
    <property type="match status" value="1"/>
</dbReference>
<dbReference type="NCBIfam" id="TIGR02379">
    <property type="entry name" value="ECA_wecE"/>
    <property type="match status" value="1"/>
</dbReference>
<comment type="similarity">
    <text evidence="1 4">Belongs to the DegT/DnrJ/EryC1 family.</text>
</comment>
<dbReference type="PANTHER" id="PTHR30244:SF34">
    <property type="entry name" value="DTDP-4-AMINO-4,6-DIDEOXYGALACTOSE TRANSAMINASE"/>
    <property type="match status" value="1"/>
</dbReference>
<evidence type="ECO:0000256" key="4">
    <source>
        <dbReference type="RuleBase" id="RU004508"/>
    </source>
</evidence>
<dbReference type="InterPro" id="IPR000653">
    <property type="entry name" value="DegT/StrS_aminotransferase"/>
</dbReference>
<accession>A0A653AAC8</accession>